<keyword evidence="2" id="KW-1185">Reference proteome</keyword>
<dbReference type="InterPro" id="IPR011042">
    <property type="entry name" value="6-blade_b-propeller_TolB-like"/>
</dbReference>
<evidence type="ECO:0000313" key="2">
    <source>
        <dbReference type="Proteomes" id="UP001174934"/>
    </source>
</evidence>
<dbReference type="EMBL" id="JAULSR010000001">
    <property type="protein sequence ID" value="KAK0636405.1"/>
    <property type="molecule type" value="Genomic_DNA"/>
</dbReference>
<name>A0AA39XNS8_9PEZI</name>
<dbReference type="Gene3D" id="2.120.10.30">
    <property type="entry name" value="TolB, C-terminal domain"/>
    <property type="match status" value="1"/>
</dbReference>
<gene>
    <name evidence="1" type="ORF">B0T17DRAFT_613140</name>
</gene>
<comment type="caution">
    <text evidence="1">The sequence shown here is derived from an EMBL/GenBank/DDBJ whole genome shotgun (WGS) entry which is preliminary data.</text>
</comment>
<dbReference type="Proteomes" id="UP001174934">
    <property type="component" value="Unassembled WGS sequence"/>
</dbReference>
<dbReference type="AlphaFoldDB" id="A0AA39XNS8"/>
<sequence>MRNPSLLTTSLAGALLAYVLYTWGGQIQRSLTVLGVFRWYPDSSHTSEEIISITDTTHCEDIHYHAPTDTLFTACEDNPETRFKWFPALANFDDPALGARSRGSIHVINPQTMQSRRLAFENFEGPFVTHGIDVISDRDRPDGEAVYIFAVNHVPNPDLPPSESVQGWPKARSQIEIFHHVIGSPSIQHLRSVWHPLIRTPNDLFAVSPTSFYVTNDHHYTDHGIMRSLEDLYDGAKWTDVIYVEIDSAETNTMRGNAGAGVEATQSLKDMHNANGMGHGRSVWEVLLASCTSGVLHIGQISPEQPGKIDLLDQVAIDSVVDNPSYFSDPFAKAGDDRSGFLLPGVSRGVTLASTQRDPSAKDPAMVWFVRPAAREDKIKEPSSPLRWEKRLLFEDDGTRMRSASGAVLVAIDPSLDPEIGAGKGRRKAWLFVTGFLSKNVIAIKVDL</sequence>
<dbReference type="InterPro" id="IPR051288">
    <property type="entry name" value="Serum_paraoxonase/arylesterase"/>
</dbReference>
<evidence type="ECO:0008006" key="3">
    <source>
        <dbReference type="Google" id="ProtNLM"/>
    </source>
</evidence>
<accession>A0AA39XNS8</accession>
<dbReference type="PANTHER" id="PTHR11799:SF12">
    <property type="entry name" value="PARAOXONASE-RELATED"/>
    <property type="match status" value="1"/>
</dbReference>
<organism evidence="1 2">
    <name type="scientific">Bombardia bombarda</name>
    <dbReference type="NCBI Taxonomy" id="252184"/>
    <lineage>
        <taxon>Eukaryota</taxon>
        <taxon>Fungi</taxon>
        <taxon>Dikarya</taxon>
        <taxon>Ascomycota</taxon>
        <taxon>Pezizomycotina</taxon>
        <taxon>Sordariomycetes</taxon>
        <taxon>Sordariomycetidae</taxon>
        <taxon>Sordariales</taxon>
        <taxon>Lasiosphaeriaceae</taxon>
        <taxon>Bombardia</taxon>
    </lineage>
</organism>
<dbReference type="PANTHER" id="PTHR11799">
    <property type="entry name" value="PARAOXONASE"/>
    <property type="match status" value="1"/>
</dbReference>
<proteinExistence type="predicted"/>
<evidence type="ECO:0000313" key="1">
    <source>
        <dbReference type="EMBL" id="KAK0636405.1"/>
    </source>
</evidence>
<protein>
    <recommendedName>
        <fullName evidence="3">Serum paraoxonase/arylesterase family protein</fullName>
    </recommendedName>
</protein>
<reference evidence="1" key="1">
    <citation type="submission" date="2023-06" db="EMBL/GenBank/DDBJ databases">
        <title>Genome-scale phylogeny and comparative genomics of the fungal order Sordariales.</title>
        <authorList>
            <consortium name="Lawrence Berkeley National Laboratory"/>
            <person name="Hensen N."/>
            <person name="Bonometti L."/>
            <person name="Westerberg I."/>
            <person name="Brannstrom I.O."/>
            <person name="Guillou S."/>
            <person name="Cros-Aarteil S."/>
            <person name="Calhoun S."/>
            <person name="Haridas S."/>
            <person name="Kuo A."/>
            <person name="Mondo S."/>
            <person name="Pangilinan J."/>
            <person name="Riley R."/>
            <person name="LaButti K."/>
            <person name="Andreopoulos B."/>
            <person name="Lipzen A."/>
            <person name="Chen C."/>
            <person name="Yanf M."/>
            <person name="Daum C."/>
            <person name="Ng V."/>
            <person name="Clum A."/>
            <person name="Steindorff A."/>
            <person name="Ohm R."/>
            <person name="Martin F."/>
            <person name="Silar P."/>
            <person name="Natvig D."/>
            <person name="Lalanne C."/>
            <person name="Gautier V."/>
            <person name="Ament-velasquez S.L."/>
            <person name="Kruys A."/>
            <person name="Hutchinson M.I."/>
            <person name="Powell A.J."/>
            <person name="Barry K."/>
            <person name="Miller A.N."/>
            <person name="Grigoriev I.V."/>
            <person name="Debuchy R."/>
            <person name="Gladieux P."/>
            <person name="Thoren M.H."/>
            <person name="Johannesson H."/>
        </authorList>
    </citation>
    <scope>NUCLEOTIDE SEQUENCE</scope>
    <source>
        <strain evidence="1">SMH3391-2</strain>
    </source>
</reference>